<feature type="region of interest" description="Disordered" evidence="1">
    <location>
        <begin position="103"/>
        <end position="126"/>
    </location>
</feature>
<keyword evidence="5" id="KW-1185">Reference proteome</keyword>
<accession>A0AAE0L2U8</accession>
<keyword evidence="2" id="KW-1133">Transmembrane helix</keyword>
<dbReference type="EMBL" id="LGRX02010728">
    <property type="protein sequence ID" value="KAK3269807.1"/>
    <property type="molecule type" value="Genomic_DNA"/>
</dbReference>
<feature type="region of interest" description="Disordered" evidence="1">
    <location>
        <begin position="432"/>
        <end position="458"/>
    </location>
</feature>
<dbReference type="SUPFAM" id="SSF55961">
    <property type="entry name" value="Bet v1-like"/>
    <property type="match status" value="1"/>
</dbReference>
<feature type="transmembrane region" description="Helical" evidence="2">
    <location>
        <begin position="23"/>
        <end position="44"/>
    </location>
</feature>
<keyword evidence="2" id="KW-0812">Transmembrane</keyword>
<feature type="domain" description="START" evidence="3">
    <location>
        <begin position="174"/>
        <end position="365"/>
    </location>
</feature>
<sequence>MDQSVDHSQVLGFLQEAFARDQWIHILILSLPLWFPLVAFYVVGLWKGNVEVALLASASLGVRRFFMSIGALFAISSIWRLITPPGTFQRVVTRVAALTGAAKPPPCPTRARNSNTEAKTRAPQPKAAAVTLQPVGTSNCQASSSQAESTAGARWAVREEDLLAFKHRIDEGYKTEKWEVVSEKKTDKINYIAYRHILPHGGTEYLSKTVVQNSNAEAMHAFYDDDQTRMQWDNMLQSAEEVDKCSVTDSAVSLWTRNFPVCCSQRDYLFCRRNFDDGEYLWTITKACLHPSKPEQKTPRRVTEYFSSWRIRTVPGIDGQLSASECVLIHHEEMGIQQDMARWAIRQGMWGVIKNLVKGYYKFHVEWEAKKASLASVARVQQIESVAASSTQGAQSTGTTPVEIKAPRKRRGLLKIASMLALVTTVLKAESKRKGRRCPSRQQRFSEGVQAPIPGERS</sequence>
<protein>
    <recommendedName>
        <fullName evidence="3">START domain-containing protein</fullName>
    </recommendedName>
</protein>
<comment type="caution">
    <text evidence="4">The sequence shown here is derived from an EMBL/GenBank/DDBJ whole genome shotgun (WGS) entry which is preliminary data.</text>
</comment>
<dbReference type="GO" id="GO:0005737">
    <property type="term" value="C:cytoplasm"/>
    <property type="evidence" value="ECO:0007669"/>
    <property type="project" value="UniProtKB-ARBA"/>
</dbReference>
<evidence type="ECO:0000313" key="5">
    <source>
        <dbReference type="Proteomes" id="UP001190700"/>
    </source>
</evidence>
<dbReference type="PROSITE" id="PS50848">
    <property type="entry name" value="START"/>
    <property type="match status" value="1"/>
</dbReference>
<dbReference type="Proteomes" id="UP001190700">
    <property type="component" value="Unassembled WGS sequence"/>
</dbReference>
<dbReference type="InterPro" id="IPR023393">
    <property type="entry name" value="START-like_dom_sf"/>
</dbReference>
<dbReference type="InterPro" id="IPR051213">
    <property type="entry name" value="START_lipid_transfer"/>
</dbReference>
<keyword evidence="2" id="KW-0472">Membrane</keyword>
<dbReference type="Pfam" id="PF01852">
    <property type="entry name" value="START"/>
    <property type="match status" value="1"/>
</dbReference>
<feature type="transmembrane region" description="Helical" evidence="2">
    <location>
        <begin position="65"/>
        <end position="82"/>
    </location>
</feature>
<name>A0AAE0L2U8_9CHLO</name>
<dbReference type="InterPro" id="IPR002913">
    <property type="entry name" value="START_lipid-bd_dom"/>
</dbReference>
<reference evidence="4 5" key="1">
    <citation type="journal article" date="2015" name="Genome Biol. Evol.">
        <title>Comparative Genomics of a Bacterivorous Green Alga Reveals Evolutionary Causalities and Consequences of Phago-Mixotrophic Mode of Nutrition.</title>
        <authorList>
            <person name="Burns J.A."/>
            <person name="Paasch A."/>
            <person name="Narechania A."/>
            <person name="Kim E."/>
        </authorList>
    </citation>
    <scope>NUCLEOTIDE SEQUENCE [LARGE SCALE GENOMIC DNA]</scope>
    <source>
        <strain evidence="4 5">PLY_AMNH</strain>
    </source>
</reference>
<dbReference type="PANTHER" id="PTHR19308:SF39">
    <property type="entry name" value="PHOSPHATIDYLCHOLINE TRANSFER PROTEIN"/>
    <property type="match status" value="1"/>
</dbReference>
<evidence type="ECO:0000256" key="1">
    <source>
        <dbReference type="SAM" id="MobiDB-lite"/>
    </source>
</evidence>
<proteinExistence type="predicted"/>
<dbReference type="Gene3D" id="3.30.530.20">
    <property type="match status" value="1"/>
</dbReference>
<dbReference type="GO" id="GO:0008289">
    <property type="term" value="F:lipid binding"/>
    <property type="evidence" value="ECO:0007669"/>
    <property type="project" value="InterPro"/>
</dbReference>
<evidence type="ECO:0000313" key="4">
    <source>
        <dbReference type="EMBL" id="KAK3269807.1"/>
    </source>
</evidence>
<dbReference type="AlphaFoldDB" id="A0AAE0L2U8"/>
<evidence type="ECO:0000259" key="3">
    <source>
        <dbReference type="PROSITE" id="PS50848"/>
    </source>
</evidence>
<dbReference type="PANTHER" id="PTHR19308">
    <property type="entry name" value="PHOSPHATIDYLCHOLINE TRANSFER PROTEIN"/>
    <property type="match status" value="1"/>
</dbReference>
<organism evidence="4 5">
    <name type="scientific">Cymbomonas tetramitiformis</name>
    <dbReference type="NCBI Taxonomy" id="36881"/>
    <lineage>
        <taxon>Eukaryota</taxon>
        <taxon>Viridiplantae</taxon>
        <taxon>Chlorophyta</taxon>
        <taxon>Pyramimonadophyceae</taxon>
        <taxon>Pyramimonadales</taxon>
        <taxon>Pyramimonadaceae</taxon>
        <taxon>Cymbomonas</taxon>
    </lineage>
</organism>
<evidence type="ECO:0000256" key="2">
    <source>
        <dbReference type="SAM" id="Phobius"/>
    </source>
</evidence>
<gene>
    <name evidence="4" type="ORF">CYMTET_21769</name>
</gene>